<organism evidence="2 3">
    <name type="scientific">Cnuibacter physcomitrellae</name>
    <dbReference type="NCBI Taxonomy" id="1619308"/>
    <lineage>
        <taxon>Bacteria</taxon>
        <taxon>Bacillati</taxon>
        <taxon>Actinomycetota</taxon>
        <taxon>Actinomycetes</taxon>
        <taxon>Micrococcales</taxon>
        <taxon>Microbacteriaceae</taxon>
        <taxon>Cnuibacter</taxon>
    </lineage>
</organism>
<dbReference type="InterPro" id="IPR004352">
    <property type="entry name" value="GH114_TIM-barrel"/>
</dbReference>
<dbReference type="InterPro" id="IPR013785">
    <property type="entry name" value="Aldolase_TIM"/>
</dbReference>
<name>A0A1X9LPE9_9MICO</name>
<protein>
    <recommendedName>
        <fullName evidence="1">Glycoside-hydrolase family GH114 TIM-barrel domain-containing protein</fullName>
    </recommendedName>
</protein>
<dbReference type="AlphaFoldDB" id="A0A1X9LPE9"/>
<dbReference type="Proteomes" id="UP000192775">
    <property type="component" value="Chromosome"/>
</dbReference>
<proteinExistence type="predicted"/>
<dbReference type="STRING" id="1619308.B5808_00230"/>
<dbReference type="InterPro" id="IPR017853">
    <property type="entry name" value="GH"/>
</dbReference>
<reference evidence="2 3" key="1">
    <citation type="submission" date="2017-04" db="EMBL/GenBank/DDBJ databases">
        <authorList>
            <person name="Afonso C.L."/>
            <person name="Miller P.J."/>
            <person name="Scott M.A."/>
            <person name="Spackman E."/>
            <person name="Goraichik I."/>
            <person name="Dimitrov K.M."/>
            <person name="Suarez D.L."/>
            <person name="Swayne D.E."/>
        </authorList>
    </citation>
    <scope>NUCLEOTIDE SEQUENCE [LARGE SCALE GENOMIC DNA]</scope>
    <source>
        <strain evidence="3">XA(T)</strain>
    </source>
</reference>
<dbReference type="PANTHER" id="PTHR35273">
    <property type="entry name" value="ALPHA-1,4 POLYGALACTOSAMINIDASE, PUTATIVE (AFU_ORTHOLOGUE AFUA_3G07890)-RELATED"/>
    <property type="match status" value="1"/>
</dbReference>
<dbReference type="Gene3D" id="3.20.20.70">
    <property type="entry name" value="Aldolase class I"/>
    <property type="match status" value="1"/>
</dbReference>
<gene>
    <name evidence="2" type="ORF">B5808_00230</name>
</gene>
<dbReference type="EMBL" id="CP020715">
    <property type="protein sequence ID" value="ARJ07094.1"/>
    <property type="molecule type" value="Genomic_DNA"/>
</dbReference>
<feature type="domain" description="Glycoside-hydrolase family GH114 TIM-barrel" evidence="1">
    <location>
        <begin position="42"/>
        <end position="258"/>
    </location>
</feature>
<dbReference type="Pfam" id="PF03537">
    <property type="entry name" value="Glyco_hydro_114"/>
    <property type="match status" value="1"/>
</dbReference>
<dbReference type="KEGG" id="cphy:B5808_00230"/>
<dbReference type="SUPFAM" id="SSF51445">
    <property type="entry name" value="(Trans)glycosidases"/>
    <property type="match status" value="1"/>
</dbReference>
<keyword evidence="3" id="KW-1185">Reference proteome</keyword>
<evidence type="ECO:0000313" key="3">
    <source>
        <dbReference type="Proteomes" id="UP000192775"/>
    </source>
</evidence>
<evidence type="ECO:0000259" key="1">
    <source>
        <dbReference type="Pfam" id="PF03537"/>
    </source>
</evidence>
<dbReference type="PANTHER" id="PTHR35273:SF2">
    <property type="entry name" value="ALPHA-GALACTOSIDASE"/>
    <property type="match status" value="1"/>
</dbReference>
<sequence>MGAVGMLAVTACSGTGAEPPVATPPPTVAVSGAPFPAGALVDYQLGGAYDPPAGVGIVARDSTAQPASGVWSICYVNGFQTQPGEQDRWDEDLLLHDSSGALVTDPDWPDEVILDTSSDEKRERIAGVLGADIARCAGSGFDAVEIDNLDSFTRADGLSLEGAMALAALYAGRAHAMGLSIGQKNSAEYASALRSDVGFDFAVAEECVSYGECEAYTDVYGDSVIDIEYADDPSVTLDSICADPSRPTSTVYRDRGLTTPESPEYVYAHC</sequence>
<evidence type="ECO:0000313" key="2">
    <source>
        <dbReference type="EMBL" id="ARJ07094.1"/>
    </source>
</evidence>
<accession>A0A1X9LPE9</accession>